<dbReference type="AlphaFoldDB" id="A0A4R3N7G9"/>
<comment type="caution">
    <text evidence="1">The sequence shown here is derived from an EMBL/GenBank/DDBJ whole genome shotgun (WGS) entry which is preliminary data.</text>
</comment>
<gene>
    <name evidence="1" type="ORF">EDD68_104160</name>
</gene>
<protein>
    <submittedName>
        <fullName evidence="1">Uncharacterized protein</fullName>
    </submittedName>
</protein>
<dbReference type="Pfam" id="PF22871">
    <property type="entry name" value="AimR"/>
    <property type="match status" value="1"/>
</dbReference>
<dbReference type="Proteomes" id="UP000294650">
    <property type="component" value="Unassembled WGS sequence"/>
</dbReference>
<dbReference type="InterPro" id="IPR047705">
    <property type="entry name" value="AimR-like"/>
</dbReference>
<dbReference type="RefSeq" id="WP_132371246.1">
    <property type="nucleotide sequence ID" value="NZ_SMAN01000004.1"/>
</dbReference>
<dbReference type="EMBL" id="SMAN01000004">
    <property type="protein sequence ID" value="TCT25085.1"/>
    <property type="molecule type" value="Genomic_DNA"/>
</dbReference>
<proteinExistence type="predicted"/>
<keyword evidence="2" id="KW-1185">Reference proteome</keyword>
<sequence>MTGNQIEHNDLSAIGLSEHLPLFLNMQIAKNNRSLYDTIQIIKQFVISSSSPRIQREGMEFLYWNGFYEELRTLVDQHSRLLDETSAEWANMYKWMYLRKKRKINARELIDCMNDLGPSDPALQALKLFMLIYSYYDLREYGKLGVYLDTLEAWIDQVESPLLRDYLTMRQYEVLFHYHWKKNEVIMARMYAYKVVNNSYNQERKAMLHSHLAQTFIFESYDKAMGHIQESLLLSSVYGYKIIYDQVANHTIPFISAHFGKYEEIETTDLSEQAHLEIARGNRKRAIELLENLDHFTPFRTYYYGLAKKDTGILQKAYDGFVNEYKDYFFARLPLKAIEQLPYL</sequence>
<dbReference type="OrthoDB" id="2692106at2"/>
<dbReference type="NCBIfam" id="NF038310">
    <property type="entry name" value="lysogeny_AimR"/>
    <property type="match status" value="1"/>
</dbReference>
<reference evidence="1 2" key="1">
    <citation type="submission" date="2019-03" db="EMBL/GenBank/DDBJ databases">
        <title>Genomic Encyclopedia of Type Strains, Phase IV (KMG-IV): sequencing the most valuable type-strain genomes for metagenomic binning, comparative biology and taxonomic classification.</title>
        <authorList>
            <person name="Goeker M."/>
        </authorList>
    </citation>
    <scope>NUCLEOTIDE SEQUENCE [LARGE SCALE GENOMIC DNA]</scope>
    <source>
        <strain evidence="1 2">DSM 25894</strain>
    </source>
</reference>
<organism evidence="1 2">
    <name type="scientific">Melghiribacillus thermohalophilus</name>
    <dbReference type="NCBI Taxonomy" id="1324956"/>
    <lineage>
        <taxon>Bacteria</taxon>
        <taxon>Bacillati</taxon>
        <taxon>Bacillota</taxon>
        <taxon>Bacilli</taxon>
        <taxon>Bacillales</taxon>
        <taxon>Bacillaceae</taxon>
        <taxon>Melghiribacillus</taxon>
    </lineage>
</organism>
<accession>A0A4R3N7G9</accession>
<evidence type="ECO:0000313" key="2">
    <source>
        <dbReference type="Proteomes" id="UP000294650"/>
    </source>
</evidence>
<name>A0A4R3N7G9_9BACI</name>
<evidence type="ECO:0000313" key="1">
    <source>
        <dbReference type="EMBL" id="TCT25085.1"/>
    </source>
</evidence>